<name>A1DNR5_NEOFI</name>
<keyword evidence="2" id="KW-1185">Reference proteome</keyword>
<gene>
    <name evidence="1" type="ORF">NFIA_057860</name>
</gene>
<accession>A1DNR5</accession>
<dbReference type="RefSeq" id="XP_001258333.1">
    <property type="nucleotide sequence ID" value="XM_001258332.1"/>
</dbReference>
<dbReference type="EMBL" id="DS027698">
    <property type="protein sequence ID" value="EAW16436.1"/>
    <property type="molecule type" value="Genomic_DNA"/>
</dbReference>
<dbReference type="OMA" id="HYPVKIP"/>
<dbReference type="AlphaFoldDB" id="A1DNR5"/>
<dbReference type="eggNOG" id="ENOG502RPEZ">
    <property type="taxonomic scope" value="Eukaryota"/>
</dbReference>
<protein>
    <submittedName>
        <fullName evidence="1">Uncharacterized protein</fullName>
    </submittedName>
</protein>
<evidence type="ECO:0000313" key="2">
    <source>
        <dbReference type="Proteomes" id="UP000006702"/>
    </source>
</evidence>
<sequence>MSDFKFNGQELDVDLIASIAKLLDTNGIPNVMWGPYVLTRYGAPLVLQLIDRAREVLLGANFVACQDECHLVGQFCGLPRAPAPDDPSYMLVTDDRLDEYDPRMGLGREPYTHYPVKIPTLPRYAESLAYGYLRERNPEDNGSNLRAGFFY</sequence>
<proteinExistence type="predicted"/>
<dbReference type="OrthoDB" id="4499271at2759"/>
<dbReference type="GeneID" id="4584849"/>
<reference evidence="2" key="1">
    <citation type="journal article" date="2008" name="PLoS Genet.">
        <title>Genomic islands in the pathogenic filamentous fungus Aspergillus fumigatus.</title>
        <authorList>
            <person name="Fedorova N.D."/>
            <person name="Khaldi N."/>
            <person name="Joardar V.S."/>
            <person name="Maiti R."/>
            <person name="Amedeo P."/>
            <person name="Anderson M.J."/>
            <person name="Crabtree J."/>
            <person name="Silva J.C."/>
            <person name="Badger J.H."/>
            <person name="Albarraq A."/>
            <person name="Angiuoli S."/>
            <person name="Bussey H."/>
            <person name="Bowyer P."/>
            <person name="Cotty P.J."/>
            <person name="Dyer P.S."/>
            <person name="Egan A."/>
            <person name="Galens K."/>
            <person name="Fraser-Liggett C.M."/>
            <person name="Haas B.J."/>
            <person name="Inman J.M."/>
            <person name="Kent R."/>
            <person name="Lemieux S."/>
            <person name="Malavazi I."/>
            <person name="Orvis J."/>
            <person name="Roemer T."/>
            <person name="Ronning C.M."/>
            <person name="Sundaram J.P."/>
            <person name="Sutton G."/>
            <person name="Turner G."/>
            <person name="Venter J.C."/>
            <person name="White O.R."/>
            <person name="Whitty B.R."/>
            <person name="Youngman P."/>
            <person name="Wolfe K.H."/>
            <person name="Goldman G.H."/>
            <person name="Wortman J.R."/>
            <person name="Jiang B."/>
            <person name="Denning D.W."/>
            <person name="Nierman W.C."/>
        </authorList>
    </citation>
    <scope>NUCLEOTIDE SEQUENCE [LARGE SCALE GENOMIC DNA]</scope>
    <source>
        <strain evidence="2">ATCC 1020 / DSM 3700 / CBS 544.65 / FGSC A1164 / JCM 1740 / NRRL 181 / WB 181</strain>
    </source>
</reference>
<dbReference type="HOGENOM" id="CLU_1731979_0_0_1"/>
<dbReference type="KEGG" id="nfi:NFIA_057860"/>
<organism evidence="1 2">
    <name type="scientific">Neosartorya fischeri (strain ATCC 1020 / DSM 3700 / CBS 544.65 / FGSC A1164 / JCM 1740 / NRRL 181 / WB 181)</name>
    <name type="common">Aspergillus fischerianus</name>
    <dbReference type="NCBI Taxonomy" id="331117"/>
    <lineage>
        <taxon>Eukaryota</taxon>
        <taxon>Fungi</taxon>
        <taxon>Dikarya</taxon>
        <taxon>Ascomycota</taxon>
        <taxon>Pezizomycotina</taxon>
        <taxon>Eurotiomycetes</taxon>
        <taxon>Eurotiomycetidae</taxon>
        <taxon>Eurotiales</taxon>
        <taxon>Aspergillaceae</taxon>
        <taxon>Aspergillus</taxon>
        <taxon>Aspergillus subgen. Fumigati</taxon>
    </lineage>
</organism>
<dbReference type="VEuPathDB" id="FungiDB:NFIA_057860"/>
<dbReference type="Proteomes" id="UP000006702">
    <property type="component" value="Unassembled WGS sequence"/>
</dbReference>
<evidence type="ECO:0000313" key="1">
    <source>
        <dbReference type="EMBL" id="EAW16436.1"/>
    </source>
</evidence>